<gene>
    <name evidence="13" type="ORF">RSO01_18590</name>
</gene>
<dbReference type="Gene3D" id="1.10.287.1490">
    <property type="match status" value="1"/>
</dbReference>
<dbReference type="AlphaFoldDB" id="A0A512N706"/>
<dbReference type="Gene3D" id="2.40.30.170">
    <property type="match status" value="1"/>
</dbReference>
<reference evidence="13 14" key="1">
    <citation type="submission" date="2019-07" db="EMBL/GenBank/DDBJ databases">
        <title>Whole genome shotgun sequence of Reyranella soli NBRC 108950.</title>
        <authorList>
            <person name="Hosoyama A."/>
            <person name="Uohara A."/>
            <person name="Ohji S."/>
            <person name="Ichikawa N."/>
        </authorList>
    </citation>
    <scope>NUCLEOTIDE SEQUENCE [LARGE SCALE GENOMIC DNA]</scope>
    <source>
        <strain evidence="13 14">NBRC 108950</strain>
    </source>
</reference>
<sequence length="448" mass="49569">MMARADADFYEAISRSSRRTAKLGAIVLIIFLVAFGAWAGTALLSGAIVAGGYFVATGENKIVQHPDGGVIREIKVREGDKVEAGQVLMVLEETAPKAELRRLILREARLEAMRVRLQAEAERKTELVWPETFQKYIADPELGPMLEAQMSTFRARLNNIQSDVASQQESINALMQRVEAGKIQIANTERQAALFTEEIDSKSQLVNSGLIRRSELLTLQRAHAGSSGEIGRLLGEVGDARDRIARAREQINGVYSAAVKTAMEQLHETLGDLQDVRERIRSAKAVLERIQIVAPVNGVVVKMRYHTPGGVVEPGRSILDLLPVDENLLIEVKVRPQDIDHVQLEQPANIRFNFMNARSTPMVTGTVVYISADAVPERAGFNASLDGTAKEVYLARVRIDHGETAKIPGFRAIAGMPVEVFIRTGDRTFFEYLTKPIKDSFARAFREL</sequence>
<evidence type="ECO:0000256" key="7">
    <source>
        <dbReference type="ARBA" id="ARBA00022989"/>
    </source>
</evidence>
<evidence type="ECO:0000256" key="9">
    <source>
        <dbReference type="RuleBase" id="RU365093"/>
    </source>
</evidence>
<evidence type="ECO:0000313" key="13">
    <source>
        <dbReference type="EMBL" id="GEP54693.1"/>
    </source>
</evidence>
<feature type="coiled-coil region" evidence="10">
    <location>
        <begin position="157"/>
        <end position="191"/>
    </location>
</feature>
<feature type="domain" description="AprE-like beta-barrel" evidence="12">
    <location>
        <begin position="328"/>
        <end position="425"/>
    </location>
</feature>
<keyword evidence="6 9" id="KW-0812">Transmembrane</keyword>
<dbReference type="PANTHER" id="PTHR30386">
    <property type="entry name" value="MEMBRANE FUSION SUBUNIT OF EMRAB-TOLC MULTIDRUG EFFLUX PUMP"/>
    <property type="match status" value="1"/>
</dbReference>
<keyword evidence="3 9" id="KW-0813">Transport</keyword>
<evidence type="ECO:0000259" key="11">
    <source>
        <dbReference type="Pfam" id="PF25994"/>
    </source>
</evidence>
<dbReference type="Pfam" id="PF26002">
    <property type="entry name" value="Beta-barrel_AprE"/>
    <property type="match status" value="1"/>
</dbReference>
<dbReference type="GO" id="GO:0015031">
    <property type="term" value="P:protein transport"/>
    <property type="evidence" value="ECO:0007669"/>
    <property type="project" value="InterPro"/>
</dbReference>
<dbReference type="Gene3D" id="2.40.50.100">
    <property type="match status" value="1"/>
</dbReference>
<dbReference type="RefSeq" id="WP_246158243.1">
    <property type="nucleotide sequence ID" value="NZ_BKAJ01000031.1"/>
</dbReference>
<keyword evidence="8 9" id="KW-0472">Membrane</keyword>
<evidence type="ECO:0000259" key="12">
    <source>
        <dbReference type="Pfam" id="PF26002"/>
    </source>
</evidence>
<dbReference type="InterPro" id="IPR010129">
    <property type="entry name" value="T1SS_HlyD"/>
</dbReference>
<comment type="subcellular location">
    <subcellularLocation>
        <location evidence="1 9">Cell inner membrane</location>
        <topology evidence="1 9">Single-pass membrane protein</topology>
    </subcellularLocation>
</comment>
<dbReference type="GO" id="GO:0005886">
    <property type="term" value="C:plasma membrane"/>
    <property type="evidence" value="ECO:0007669"/>
    <property type="project" value="UniProtKB-SubCell"/>
</dbReference>
<dbReference type="EMBL" id="BKAJ01000031">
    <property type="protein sequence ID" value="GEP54693.1"/>
    <property type="molecule type" value="Genomic_DNA"/>
</dbReference>
<organism evidence="13 14">
    <name type="scientific">Reyranella soli</name>
    <dbReference type="NCBI Taxonomy" id="1230389"/>
    <lineage>
        <taxon>Bacteria</taxon>
        <taxon>Pseudomonadati</taxon>
        <taxon>Pseudomonadota</taxon>
        <taxon>Alphaproteobacteria</taxon>
        <taxon>Hyphomicrobiales</taxon>
        <taxon>Reyranellaceae</taxon>
        <taxon>Reyranella</taxon>
    </lineage>
</organism>
<evidence type="ECO:0000256" key="5">
    <source>
        <dbReference type="ARBA" id="ARBA00022519"/>
    </source>
</evidence>
<comment type="caution">
    <text evidence="13">The sequence shown here is derived from an EMBL/GenBank/DDBJ whole genome shotgun (WGS) entry which is preliminary data.</text>
</comment>
<dbReference type="PRINTS" id="PR01490">
    <property type="entry name" value="RTXTOXIND"/>
</dbReference>
<keyword evidence="7 9" id="KW-1133">Transmembrane helix</keyword>
<comment type="similarity">
    <text evidence="2 9">Belongs to the membrane fusion protein (MFP) (TC 8.A.1) family.</text>
</comment>
<evidence type="ECO:0000256" key="1">
    <source>
        <dbReference type="ARBA" id="ARBA00004377"/>
    </source>
</evidence>
<proteinExistence type="inferred from homology"/>
<feature type="domain" description="AprE-like long alpha-helical hairpin" evidence="11">
    <location>
        <begin position="97"/>
        <end position="285"/>
    </location>
</feature>
<dbReference type="Proteomes" id="UP000321058">
    <property type="component" value="Unassembled WGS sequence"/>
</dbReference>
<keyword evidence="5 9" id="KW-0997">Cell inner membrane</keyword>
<dbReference type="Pfam" id="PF25994">
    <property type="entry name" value="HH_AprE"/>
    <property type="match status" value="1"/>
</dbReference>
<keyword evidence="10" id="KW-0175">Coiled coil</keyword>
<keyword evidence="4 9" id="KW-1003">Cell membrane</keyword>
<dbReference type="InterPro" id="IPR058781">
    <property type="entry name" value="HH_AprE-like"/>
</dbReference>
<feature type="transmembrane region" description="Helical" evidence="9">
    <location>
        <begin position="23"/>
        <end position="56"/>
    </location>
</feature>
<accession>A0A512N706</accession>
<evidence type="ECO:0000256" key="6">
    <source>
        <dbReference type="ARBA" id="ARBA00022692"/>
    </source>
</evidence>
<evidence type="ECO:0000256" key="10">
    <source>
        <dbReference type="SAM" id="Coils"/>
    </source>
</evidence>
<evidence type="ECO:0000256" key="4">
    <source>
        <dbReference type="ARBA" id="ARBA00022475"/>
    </source>
</evidence>
<protein>
    <recommendedName>
        <fullName evidence="9">Membrane fusion protein (MFP) family protein</fullName>
    </recommendedName>
</protein>
<evidence type="ECO:0000256" key="3">
    <source>
        <dbReference type="ARBA" id="ARBA00022448"/>
    </source>
</evidence>
<dbReference type="NCBIfam" id="TIGR01843">
    <property type="entry name" value="type_I_hlyD"/>
    <property type="match status" value="1"/>
</dbReference>
<dbReference type="PANTHER" id="PTHR30386:SF17">
    <property type="entry name" value="ALKALINE PROTEASE SECRETION PROTEIN APRE"/>
    <property type="match status" value="1"/>
</dbReference>
<dbReference type="SUPFAM" id="SSF111369">
    <property type="entry name" value="HlyD-like secretion proteins"/>
    <property type="match status" value="1"/>
</dbReference>
<evidence type="ECO:0000256" key="8">
    <source>
        <dbReference type="ARBA" id="ARBA00023136"/>
    </source>
</evidence>
<name>A0A512N706_9HYPH</name>
<evidence type="ECO:0000256" key="2">
    <source>
        <dbReference type="ARBA" id="ARBA00009477"/>
    </source>
</evidence>
<dbReference type="InterPro" id="IPR058982">
    <property type="entry name" value="Beta-barrel_AprE"/>
</dbReference>
<dbReference type="InterPro" id="IPR050739">
    <property type="entry name" value="MFP"/>
</dbReference>
<keyword evidence="14" id="KW-1185">Reference proteome</keyword>
<evidence type="ECO:0000313" key="14">
    <source>
        <dbReference type="Proteomes" id="UP000321058"/>
    </source>
</evidence>